<dbReference type="InterPro" id="IPR029058">
    <property type="entry name" value="AB_hydrolase_fold"/>
</dbReference>
<sequence length="510" mass="58351">MTKEKIRVLQIGSQNWSDLLIMPETIDWSYCLPTDYQISLIDSKGKPVAPFSVILFTDELDYEDSYEDLLDFAMPYSVFYNNRITDTKLQERLFTSKLAEAMDMTAPEELVKQLAQNFFPSQEGSKADMRYIDVSENFSGQVSYEGNSFTVFEGDFGQEFQPLLTWRYNSLHLSGQSLNFWLEYLKNGDLSLNLKVYSFAESTSDIVEVNSFSESDLKNQLTIGARDKNHYLSFVLYVKGRGKLKVGALHQRRSREHFGQLIVGGQRLVDNHRQELIAYFSPGDLKPPLNVYFSGYRPAEGFEGYWMMSQLKAPFILIGDPRLEGGSFYLASKQLEKQVTDFITEKLDYLGFNSQEMIMSGLSMGTLGATYYASQLQPHAVILGKPLFSLGNVAKNGYRIRPDDFGTAFDIVHFLTGSLNQDSLEQLDLKFWQAIDQADFSRTFFAMAYMKDDDYDPTAYLDFLDRVQGKKVKVISKGIEGRHNDNSASINQWFLNQYARIMTLDFGRKP</sequence>
<reference evidence="1 2" key="1">
    <citation type="submission" date="2019-05" db="EMBL/GenBank/DDBJ databases">
        <authorList>
            <consortium name="Pathogen Informatics"/>
        </authorList>
    </citation>
    <scope>NUCLEOTIDE SEQUENCE [LARGE SCALE GENOMIC DNA]</scope>
    <source>
        <strain evidence="1 2">NCTC10924</strain>
    </source>
</reference>
<dbReference type="GO" id="GO:0015031">
    <property type="term" value="P:protein transport"/>
    <property type="evidence" value="ECO:0007669"/>
    <property type="project" value="InterPro"/>
</dbReference>
<dbReference type="NCBIfam" id="TIGR03712">
    <property type="entry name" value="acc_sec_asp2"/>
    <property type="match status" value="1"/>
</dbReference>
<dbReference type="Pfam" id="PF16929">
    <property type="entry name" value="Asp2"/>
    <property type="match status" value="1"/>
</dbReference>
<name>A0A4V0H094_STRPO</name>
<dbReference type="EMBL" id="LR594052">
    <property type="protein sequence ID" value="VTT41982.1"/>
    <property type="molecule type" value="Genomic_DNA"/>
</dbReference>
<protein>
    <submittedName>
        <fullName evidence="1">Accessory secretory protein Asp2</fullName>
    </submittedName>
</protein>
<proteinExistence type="predicted"/>
<dbReference type="Proteomes" id="UP000306241">
    <property type="component" value="Chromosome"/>
</dbReference>
<evidence type="ECO:0000313" key="2">
    <source>
        <dbReference type="Proteomes" id="UP000306241"/>
    </source>
</evidence>
<dbReference type="OrthoDB" id="9768578at2"/>
<dbReference type="SUPFAM" id="SSF53474">
    <property type="entry name" value="alpha/beta-Hydrolases"/>
    <property type="match status" value="1"/>
</dbReference>
<accession>A0A4V0H094</accession>
<gene>
    <name evidence="1" type="primary">asp2</name>
    <name evidence="1" type="ORF">NCTC10924_00434</name>
</gene>
<organism evidence="1 2">
    <name type="scientific">Streptococcus porcinus</name>
    <dbReference type="NCBI Taxonomy" id="1340"/>
    <lineage>
        <taxon>Bacteria</taxon>
        <taxon>Bacillati</taxon>
        <taxon>Bacillota</taxon>
        <taxon>Bacilli</taxon>
        <taxon>Lactobacillales</taxon>
        <taxon>Streptococcaceae</taxon>
        <taxon>Streptococcus</taxon>
    </lineage>
</organism>
<dbReference type="InterPro" id="IPR022267">
    <property type="entry name" value="Asp2"/>
</dbReference>
<dbReference type="AlphaFoldDB" id="A0A4V0H094"/>
<evidence type="ECO:0000313" key="1">
    <source>
        <dbReference type="EMBL" id="VTT41982.1"/>
    </source>
</evidence>
<dbReference type="RefSeq" id="WP_138083600.1">
    <property type="nucleotide sequence ID" value="NZ_CP070236.1"/>
</dbReference>